<accession>A0ABU4GK52</accession>
<dbReference type="Pfam" id="PF13529">
    <property type="entry name" value="Peptidase_C39_2"/>
    <property type="match status" value="1"/>
</dbReference>
<name>A0ABU4GK52_9CLOT</name>
<keyword evidence="1" id="KW-1133">Transmembrane helix</keyword>
<comment type="caution">
    <text evidence="3">The sequence shown here is derived from an EMBL/GenBank/DDBJ whole genome shotgun (WGS) entry which is preliminary data.</text>
</comment>
<organism evidence="3 4">
    <name type="scientific">Clostridium boliviensis</name>
    <dbReference type="NCBI Taxonomy" id="318465"/>
    <lineage>
        <taxon>Bacteria</taxon>
        <taxon>Bacillati</taxon>
        <taxon>Bacillota</taxon>
        <taxon>Clostridia</taxon>
        <taxon>Eubacteriales</taxon>
        <taxon>Clostridiaceae</taxon>
        <taxon>Clostridium</taxon>
    </lineage>
</organism>
<sequence length="393" mass="43295">MLIKLAAKLALEPDNLKKILKWVSFGILFLLFLPSIMLMTISVLFGNGSISGDFDLTKTELFGQINPIYEDYMAEITNEMNAEANRIIEENTTTDVDPETGEETSECDVNVNVTVNEPGICVLLAYLSTVNYQENKAEKYKADREKIFDFYNSMNRVEISNDGDDYLIQNVILSEDEIAILYFPEQTYQSFYLTSYGNFTTLYKDDRQGAKNHEGGSPVYDGNVAYGANGMNIPLYKQGGGQPWSSIAYGNGTIASSGCAPTSLAMVISYLIGNRVTPADVVSWTGNRYYVSGQGSSWNIFPACASHWGISCQNLGRSTVGLTAALSSGKPVIASVGPGTFTKGGHLIVLRGITEDGKILVNDPSDNNTKNHINKKFPLELIIRESKNYWSFH</sequence>
<dbReference type="Gene3D" id="3.90.70.10">
    <property type="entry name" value="Cysteine proteinases"/>
    <property type="match status" value="1"/>
</dbReference>
<keyword evidence="1" id="KW-0812">Transmembrane</keyword>
<dbReference type="RefSeq" id="WP_318064226.1">
    <property type="nucleotide sequence ID" value="NZ_JAWONS010000165.1"/>
</dbReference>
<evidence type="ECO:0000313" key="3">
    <source>
        <dbReference type="EMBL" id="MDW2797984.1"/>
    </source>
</evidence>
<feature type="domain" description="Peptidase C39-like" evidence="2">
    <location>
        <begin position="232"/>
        <end position="364"/>
    </location>
</feature>
<evidence type="ECO:0000259" key="2">
    <source>
        <dbReference type="Pfam" id="PF13529"/>
    </source>
</evidence>
<proteinExistence type="predicted"/>
<evidence type="ECO:0000256" key="1">
    <source>
        <dbReference type="SAM" id="Phobius"/>
    </source>
</evidence>
<protein>
    <submittedName>
        <fullName evidence="3">C39 family peptidase</fullName>
    </submittedName>
</protein>
<dbReference type="InterPro" id="IPR039564">
    <property type="entry name" value="Peptidase_C39-like"/>
</dbReference>
<dbReference type="Proteomes" id="UP001276854">
    <property type="component" value="Unassembled WGS sequence"/>
</dbReference>
<evidence type="ECO:0000313" key="4">
    <source>
        <dbReference type="Proteomes" id="UP001276854"/>
    </source>
</evidence>
<dbReference type="EMBL" id="JAWONS010000165">
    <property type="protein sequence ID" value="MDW2797984.1"/>
    <property type="molecule type" value="Genomic_DNA"/>
</dbReference>
<gene>
    <name evidence="3" type="ORF">RZO55_10395</name>
</gene>
<feature type="transmembrane region" description="Helical" evidence="1">
    <location>
        <begin position="20"/>
        <end position="45"/>
    </location>
</feature>
<keyword evidence="4" id="KW-1185">Reference proteome</keyword>
<reference evidence="3 4" key="1">
    <citation type="submission" date="2023-10" db="EMBL/GenBank/DDBJ databases">
        <title>A novel Glycoside Hydrolase 43-Like Enzyme from Clostrdium boliviensis is an Endo-xylanase, and a Candidate for Xylooligosaccharides Production from Different Xylan Substrates.</title>
        <authorList>
            <person name="Alvarez M.T."/>
            <person name="Rocabado-Villegas L.R."/>
            <person name="Salas-Veizaga D.M."/>
            <person name="Linares-Pasten J.A."/>
            <person name="Gudmundsdottir E.E."/>
            <person name="Hreggvidsson G.O."/>
            <person name="Adlercreutz P."/>
            <person name="Nordberg Karlsson E."/>
        </authorList>
    </citation>
    <scope>NUCLEOTIDE SEQUENCE [LARGE SCALE GENOMIC DNA]</scope>
    <source>
        <strain evidence="3 4">E-1</strain>
    </source>
</reference>
<keyword evidence="1" id="KW-0472">Membrane</keyword>